<keyword evidence="8" id="KW-1185">Reference proteome</keyword>
<accession>A0AAV1JHG2</accession>
<dbReference type="InterPro" id="IPR020845">
    <property type="entry name" value="AMP-binding_CS"/>
</dbReference>
<dbReference type="GO" id="GO:0016405">
    <property type="term" value="F:CoA-ligase activity"/>
    <property type="evidence" value="ECO:0007669"/>
    <property type="project" value="TreeGrafter"/>
</dbReference>
<name>A0AAV1JHG2_9NEOP</name>
<dbReference type="PANTHER" id="PTHR24096">
    <property type="entry name" value="LONG-CHAIN-FATTY-ACID--COA LIGASE"/>
    <property type="match status" value="1"/>
</dbReference>
<sequence>MFKNPKYVYGNCECRVLATLHFGEEILKRIRAHQDNVALINGATDETLTYASMAQEAINLAVSLKHLNVRKGDVIAICSENRREFWSTVIGIFCTGAVVTAINTTYSKDEMKHVLGISKPKYIFCSPSTYKQHSKSFKSIEKIIIYGDERFSNTIAYNDLAVANVKNKVLRENVKYDDFMCVDVNGQTDVGVILYSSGTTGLPKGVMLTHLNVLAACTPMDGGFVTKSLAIAPWYHSMGLISTMRQYFMGSTIVYLPKFEVELYLKTIETYKILSLAVSPPVLVAISKFKSKYDLSSVATIHCGAAPLYEETANAATQIFPNLQGLFQGYGLTETTLALTFSYNSEKSGSVGGVVDNAILKIVNPETKEVLGPNQEGEIYAKGVSVMKGYIGRDRKLDFDDEGFFRTGDVGYYDEDRYFYIVDRLKELIKYKGYQVPPAEIEAVLLKHSGIRDAGVIGVRDLLAGELPLAFVALQPGVQLTEKEIQDYVAERLSNPKHLRGGVRFLPEIPKNPSGKILRKELRKLVKSPKSKI</sequence>
<dbReference type="Gene3D" id="3.40.50.12780">
    <property type="entry name" value="N-terminal domain of ligase-like"/>
    <property type="match status" value="1"/>
</dbReference>
<dbReference type="Pfam" id="PF00501">
    <property type="entry name" value="AMP-binding"/>
    <property type="match status" value="1"/>
</dbReference>
<dbReference type="InterPro" id="IPR045851">
    <property type="entry name" value="AMP-bd_C_sf"/>
</dbReference>
<evidence type="ECO:0000313" key="8">
    <source>
        <dbReference type="Proteomes" id="UP001497472"/>
    </source>
</evidence>
<gene>
    <name evidence="7" type="ORF">LNINA_LOCUS8164</name>
</gene>
<comment type="similarity">
    <text evidence="2">Belongs to the ATP-dependent AMP-binding enzyme family.</text>
</comment>
<keyword evidence="3" id="KW-0436">Ligase</keyword>
<dbReference type="InterPro" id="IPR042099">
    <property type="entry name" value="ANL_N_sf"/>
</dbReference>
<dbReference type="GO" id="GO:0005777">
    <property type="term" value="C:peroxisome"/>
    <property type="evidence" value="ECO:0007669"/>
    <property type="project" value="UniProtKB-SubCell"/>
</dbReference>
<feature type="domain" description="AMP-dependent synthetase/ligase" evidence="5">
    <location>
        <begin position="29"/>
        <end position="390"/>
    </location>
</feature>
<evidence type="ECO:0000256" key="4">
    <source>
        <dbReference type="ARBA" id="ARBA00023140"/>
    </source>
</evidence>
<evidence type="ECO:0008006" key="9">
    <source>
        <dbReference type="Google" id="ProtNLM"/>
    </source>
</evidence>
<organism evidence="7 8">
    <name type="scientific">Leptosia nina</name>
    <dbReference type="NCBI Taxonomy" id="320188"/>
    <lineage>
        <taxon>Eukaryota</taxon>
        <taxon>Metazoa</taxon>
        <taxon>Ecdysozoa</taxon>
        <taxon>Arthropoda</taxon>
        <taxon>Hexapoda</taxon>
        <taxon>Insecta</taxon>
        <taxon>Pterygota</taxon>
        <taxon>Neoptera</taxon>
        <taxon>Endopterygota</taxon>
        <taxon>Lepidoptera</taxon>
        <taxon>Glossata</taxon>
        <taxon>Ditrysia</taxon>
        <taxon>Papilionoidea</taxon>
        <taxon>Pieridae</taxon>
        <taxon>Pierinae</taxon>
        <taxon>Leptosia</taxon>
    </lineage>
</organism>
<dbReference type="Proteomes" id="UP001497472">
    <property type="component" value="Unassembled WGS sequence"/>
</dbReference>
<dbReference type="Gene3D" id="3.30.300.30">
    <property type="match status" value="1"/>
</dbReference>
<evidence type="ECO:0000313" key="7">
    <source>
        <dbReference type="EMBL" id="CAK1548812.1"/>
    </source>
</evidence>
<evidence type="ECO:0000259" key="6">
    <source>
        <dbReference type="Pfam" id="PF13193"/>
    </source>
</evidence>
<dbReference type="InterPro" id="IPR025110">
    <property type="entry name" value="AMP-bd_C"/>
</dbReference>
<dbReference type="CDD" id="cd05911">
    <property type="entry name" value="Firefly_Luc_like"/>
    <property type="match status" value="1"/>
</dbReference>
<evidence type="ECO:0000259" key="5">
    <source>
        <dbReference type="Pfam" id="PF00501"/>
    </source>
</evidence>
<evidence type="ECO:0000256" key="1">
    <source>
        <dbReference type="ARBA" id="ARBA00004275"/>
    </source>
</evidence>
<dbReference type="PROSITE" id="PS00455">
    <property type="entry name" value="AMP_BINDING"/>
    <property type="match status" value="1"/>
</dbReference>
<evidence type="ECO:0000256" key="3">
    <source>
        <dbReference type="ARBA" id="ARBA00022598"/>
    </source>
</evidence>
<comment type="subcellular location">
    <subcellularLocation>
        <location evidence="1">Peroxisome</location>
    </subcellularLocation>
</comment>
<dbReference type="PANTHER" id="PTHR24096:SF149">
    <property type="entry name" value="AMP-BINDING DOMAIN-CONTAINING PROTEIN-RELATED"/>
    <property type="match status" value="1"/>
</dbReference>
<reference evidence="7 8" key="1">
    <citation type="submission" date="2023-11" db="EMBL/GenBank/DDBJ databases">
        <authorList>
            <person name="Okamura Y."/>
        </authorList>
    </citation>
    <scope>NUCLEOTIDE SEQUENCE [LARGE SCALE GENOMIC DNA]</scope>
</reference>
<keyword evidence="4" id="KW-0576">Peroxisome</keyword>
<proteinExistence type="inferred from homology"/>
<dbReference type="FunFam" id="3.30.300.30:FF:000007">
    <property type="entry name" value="4-coumarate--CoA ligase 2"/>
    <property type="match status" value="1"/>
</dbReference>
<dbReference type="InterPro" id="IPR000873">
    <property type="entry name" value="AMP-dep_synth/lig_dom"/>
</dbReference>
<dbReference type="SUPFAM" id="SSF56801">
    <property type="entry name" value="Acetyl-CoA synthetase-like"/>
    <property type="match status" value="1"/>
</dbReference>
<dbReference type="EMBL" id="CAVLEF010000011">
    <property type="protein sequence ID" value="CAK1548812.1"/>
    <property type="molecule type" value="Genomic_DNA"/>
</dbReference>
<dbReference type="Pfam" id="PF13193">
    <property type="entry name" value="AMP-binding_C"/>
    <property type="match status" value="1"/>
</dbReference>
<evidence type="ECO:0000256" key="2">
    <source>
        <dbReference type="ARBA" id="ARBA00006432"/>
    </source>
</evidence>
<dbReference type="AlphaFoldDB" id="A0AAV1JHG2"/>
<feature type="domain" description="AMP-binding enzyme C-terminal" evidence="6">
    <location>
        <begin position="440"/>
        <end position="516"/>
    </location>
</feature>
<comment type="caution">
    <text evidence="7">The sequence shown here is derived from an EMBL/GenBank/DDBJ whole genome shotgun (WGS) entry which is preliminary data.</text>
</comment>
<protein>
    <recommendedName>
        <fullName evidence="9">Luciferin 4-monooxygenase</fullName>
    </recommendedName>
</protein>